<sequence>MFKNGRTNVHDEGLSGRPSLVTDELTVKINEKIRGNRHFTITELSLDFHKFHEVCCMKCSEKARLPQVLWKMGAENHDIRPQKNTHGCIAGIPRGLL</sequence>
<dbReference type="Proteomes" id="UP000499080">
    <property type="component" value="Unassembled WGS sequence"/>
</dbReference>
<dbReference type="OrthoDB" id="8191996at2759"/>
<dbReference type="EMBL" id="BGPR01061525">
    <property type="protein sequence ID" value="GBO37177.1"/>
    <property type="molecule type" value="Genomic_DNA"/>
</dbReference>
<dbReference type="EMBL" id="BGPR01061522">
    <property type="protein sequence ID" value="GBO37167.1"/>
    <property type="molecule type" value="Genomic_DNA"/>
</dbReference>
<accession>A0A4Y2WIZ3</accession>
<evidence type="ECO:0000313" key="2">
    <source>
        <dbReference type="EMBL" id="GBO37167.1"/>
    </source>
</evidence>
<dbReference type="EMBL" id="BGPR01061521">
    <property type="protein sequence ID" value="GBO37163.1"/>
    <property type="molecule type" value="Genomic_DNA"/>
</dbReference>
<dbReference type="EMBL" id="BGPR01061529">
    <property type="protein sequence ID" value="GBO37189.1"/>
    <property type="molecule type" value="Genomic_DNA"/>
</dbReference>
<organism evidence="4 5">
    <name type="scientific">Araneus ventricosus</name>
    <name type="common">Orbweaver spider</name>
    <name type="synonym">Epeira ventricosa</name>
    <dbReference type="NCBI Taxonomy" id="182803"/>
    <lineage>
        <taxon>Eukaryota</taxon>
        <taxon>Metazoa</taxon>
        <taxon>Ecdysozoa</taxon>
        <taxon>Arthropoda</taxon>
        <taxon>Chelicerata</taxon>
        <taxon>Arachnida</taxon>
        <taxon>Araneae</taxon>
        <taxon>Araneomorphae</taxon>
        <taxon>Entelegynae</taxon>
        <taxon>Araneoidea</taxon>
        <taxon>Araneidae</taxon>
        <taxon>Araneus</taxon>
    </lineage>
</organism>
<evidence type="ECO:0000313" key="1">
    <source>
        <dbReference type="EMBL" id="GBO37163.1"/>
    </source>
</evidence>
<name>A0A4Y2WIZ3_ARAVE</name>
<protein>
    <submittedName>
        <fullName evidence="4">Uncharacterized protein</fullName>
    </submittedName>
</protein>
<proteinExistence type="predicted"/>
<reference evidence="4 5" key="1">
    <citation type="journal article" date="2019" name="Sci. Rep.">
        <title>Orb-weaving spider Araneus ventricosus genome elucidates the spidroin gene catalogue.</title>
        <authorList>
            <person name="Kono N."/>
            <person name="Nakamura H."/>
            <person name="Ohtoshi R."/>
            <person name="Moran D.A.P."/>
            <person name="Shinohara A."/>
            <person name="Yoshida Y."/>
            <person name="Fujiwara M."/>
            <person name="Mori M."/>
            <person name="Tomita M."/>
            <person name="Arakawa K."/>
        </authorList>
    </citation>
    <scope>NUCLEOTIDE SEQUENCE [LARGE SCALE GENOMIC DNA]</scope>
</reference>
<evidence type="ECO:0000313" key="4">
    <source>
        <dbReference type="EMBL" id="GBO37189.1"/>
    </source>
</evidence>
<comment type="caution">
    <text evidence="4">The sequence shown here is derived from an EMBL/GenBank/DDBJ whole genome shotgun (WGS) entry which is preliminary data.</text>
</comment>
<keyword evidence="5" id="KW-1185">Reference proteome</keyword>
<evidence type="ECO:0000313" key="5">
    <source>
        <dbReference type="Proteomes" id="UP000499080"/>
    </source>
</evidence>
<gene>
    <name evidence="4" type="ORF">AVEN_174870_1</name>
    <name evidence="1" type="ORF">AVEN_19841_1</name>
    <name evidence="2" type="ORF">AVEN_23704_1</name>
    <name evidence="3" type="ORF">AVEN_64226_1</name>
</gene>
<evidence type="ECO:0000313" key="3">
    <source>
        <dbReference type="EMBL" id="GBO37177.1"/>
    </source>
</evidence>
<dbReference type="AlphaFoldDB" id="A0A4Y2WIZ3"/>